<comment type="similarity">
    <text evidence="3 8">Belongs to the peptidase M24B family.</text>
</comment>
<protein>
    <recommendedName>
        <fullName evidence="4">Xaa-Pro aminopeptidase</fullName>
        <ecNumber evidence="4">3.4.11.9</ecNumber>
    </recommendedName>
</protein>
<comment type="cofactor">
    <cofactor evidence="2">
        <name>Mn(2+)</name>
        <dbReference type="ChEBI" id="CHEBI:29035"/>
    </cofactor>
</comment>
<dbReference type="PROSITE" id="PS00491">
    <property type="entry name" value="PROLINE_PEPTIDASE"/>
    <property type="match status" value="1"/>
</dbReference>
<reference evidence="10" key="1">
    <citation type="journal article" date="2021" name="PeerJ">
        <title>Extensive microbial diversity within the chicken gut microbiome revealed by metagenomics and culture.</title>
        <authorList>
            <person name="Gilroy R."/>
            <person name="Ravi A."/>
            <person name="Getino M."/>
            <person name="Pursley I."/>
            <person name="Horton D.L."/>
            <person name="Alikhan N.F."/>
            <person name="Baker D."/>
            <person name="Gharbi K."/>
            <person name="Hall N."/>
            <person name="Watson M."/>
            <person name="Adriaenssens E.M."/>
            <person name="Foster-Nyarko E."/>
            <person name="Jarju S."/>
            <person name="Secka A."/>
            <person name="Antonio M."/>
            <person name="Oren A."/>
            <person name="Chaudhuri R.R."/>
            <person name="La Ragione R."/>
            <person name="Hildebrand F."/>
            <person name="Pallen M.J."/>
        </authorList>
    </citation>
    <scope>NUCLEOTIDE SEQUENCE</scope>
    <source>
        <strain evidence="10">A6-441</strain>
    </source>
</reference>
<dbReference type="GO" id="GO:0006508">
    <property type="term" value="P:proteolysis"/>
    <property type="evidence" value="ECO:0007669"/>
    <property type="project" value="TreeGrafter"/>
</dbReference>
<evidence type="ECO:0000256" key="7">
    <source>
        <dbReference type="ARBA" id="ARBA00023211"/>
    </source>
</evidence>
<evidence type="ECO:0000256" key="1">
    <source>
        <dbReference type="ARBA" id="ARBA00001424"/>
    </source>
</evidence>
<feature type="domain" description="Aminopeptidase P N-terminal" evidence="9">
    <location>
        <begin position="2"/>
        <end position="134"/>
    </location>
</feature>
<sequence>MFSKDIYIERRNILKTNLKSGLVILPGNQESPRNYKGNDYNFEQDSCFLYYFGMNVPNLIGVIDVDNNQEYIFGTDFTLDDIVWMGEQKLLKSFAEDVGVKNFVEMTEFKKFATKALEENRELLFLPQYRAETVMQLSKAFELNPFEFEINVSEKLIRAVVEQRNIKSALEIEEIEKAVNITRAMHLEAIKVTKPGMKEYEVVAALEAVAAKYNASTSFHTIFTKNGQTLHNHYHGNTLQEGDLIVLDAGARAHTGYCGDMTTTFPVSKKFSERQRDIYSLLIEMFEKAEELIKPEITYKEVHLEVCKVLAEGMKKRGLMKGNIEEAVKAGAHAIFFPHGLGHMLGLDVHDMEALGENYVGYEDFPREMQFGLKSLRLARKLKPGYVFTVEPGIYFIPELIKRWKEANKFTEYLNYDEIEKYIDFGGMRYEGDFLITDNGARRLGDKMPKYFDEIEALRK</sequence>
<evidence type="ECO:0000256" key="8">
    <source>
        <dbReference type="RuleBase" id="RU000590"/>
    </source>
</evidence>
<dbReference type="SUPFAM" id="SSF53092">
    <property type="entry name" value="Creatinase/prolidase N-terminal domain"/>
    <property type="match status" value="1"/>
</dbReference>
<evidence type="ECO:0000256" key="3">
    <source>
        <dbReference type="ARBA" id="ARBA00008766"/>
    </source>
</evidence>
<keyword evidence="10" id="KW-0645">Protease</keyword>
<gene>
    <name evidence="10" type="ORF">IAA47_01275</name>
</gene>
<evidence type="ECO:0000313" key="11">
    <source>
        <dbReference type="Proteomes" id="UP000724657"/>
    </source>
</evidence>
<dbReference type="SUPFAM" id="SSF55920">
    <property type="entry name" value="Creatinase/aminopeptidase"/>
    <property type="match status" value="1"/>
</dbReference>
<dbReference type="PANTHER" id="PTHR43226:SF4">
    <property type="entry name" value="XAA-PRO AMINOPEPTIDASE 3"/>
    <property type="match status" value="1"/>
</dbReference>
<dbReference type="Pfam" id="PF00557">
    <property type="entry name" value="Peptidase_M24"/>
    <property type="match status" value="1"/>
</dbReference>
<comment type="caution">
    <text evidence="10">The sequence shown here is derived from an EMBL/GenBank/DDBJ whole genome shotgun (WGS) entry which is preliminary data.</text>
</comment>
<dbReference type="InterPro" id="IPR001131">
    <property type="entry name" value="Peptidase_M24B_aminopep-P_CS"/>
</dbReference>
<keyword evidence="7" id="KW-0464">Manganese</keyword>
<dbReference type="GO" id="GO:0030145">
    <property type="term" value="F:manganese ion binding"/>
    <property type="evidence" value="ECO:0007669"/>
    <property type="project" value="InterPro"/>
</dbReference>
<dbReference type="InterPro" id="IPR029149">
    <property type="entry name" value="Creatin/AminoP/Spt16_N"/>
</dbReference>
<dbReference type="GO" id="GO:0005829">
    <property type="term" value="C:cytosol"/>
    <property type="evidence" value="ECO:0007669"/>
    <property type="project" value="TreeGrafter"/>
</dbReference>
<evidence type="ECO:0000256" key="5">
    <source>
        <dbReference type="ARBA" id="ARBA00022723"/>
    </source>
</evidence>
<dbReference type="InterPro" id="IPR000994">
    <property type="entry name" value="Pept_M24"/>
</dbReference>
<organism evidence="10 11">
    <name type="scientific">Candidatus Fusobacterium pullicola</name>
    <dbReference type="NCBI Taxonomy" id="2838601"/>
    <lineage>
        <taxon>Bacteria</taxon>
        <taxon>Fusobacteriati</taxon>
        <taxon>Fusobacteriota</taxon>
        <taxon>Fusobacteriia</taxon>
        <taxon>Fusobacteriales</taxon>
        <taxon>Fusobacteriaceae</taxon>
        <taxon>Fusobacterium</taxon>
    </lineage>
</organism>
<dbReference type="GO" id="GO:0070006">
    <property type="term" value="F:metalloaminopeptidase activity"/>
    <property type="evidence" value="ECO:0007669"/>
    <property type="project" value="InterPro"/>
</dbReference>
<reference evidence="10" key="2">
    <citation type="submission" date="2021-04" db="EMBL/GenBank/DDBJ databases">
        <authorList>
            <person name="Gilroy R."/>
        </authorList>
    </citation>
    <scope>NUCLEOTIDE SEQUENCE</scope>
    <source>
        <strain evidence="10">A6-441</strain>
    </source>
</reference>
<keyword evidence="5 8" id="KW-0479">Metal-binding</keyword>
<name>A0A9E2KXL1_9FUSO</name>
<dbReference type="Proteomes" id="UP000724657">
    <property type="component" value="Unassembled WGS sequence"/>
</dbReference>
<accession>A0A9E2KXL1</accession>
<dbReference type="AlphaFoldDB" id="A0A9E2KXL1"/>
<dbReference type="Pfam" id="PF05195">
    <property type="entry name" value="AMP_N"/>
    <property type="match status" value="1"/>
</dbReference>
<comment type="catalytic activity">
    <reaction evidence="1">
        <text>Release of any N-terminal amino acid, including proline, that is linked to proline, even from a dipeptide or tripeptide.</text>
        <dbReference type="EC" id="3.4.11.9"/>
    </reaction>
</comment>
<dbReference type="CDD" id="cd01087">
    <property type="entry name" value="Prolidase"/>
    <property type="match status" value="1"/>
</dbReference>
<dbReference type="InterPro" id="IPR052433">
    <property type="entry name" value="X-Pro_dipept-like"/>
</dbReference>
<dbReference type="Gene3D" id="3.40.350.10">
    <property type="entry name" value="Creatinase/prolidase N-terminal domain"/>
    <property type="match status" value="1"/>
</dbReference>
<dbReference type="SMART" id="SM01011">
    <property type="entry name" value="AMP_N"/>
    <property type="match status" value="1"/>
</dbReference>
<evidence type="ECO:0000256" key="2">
    <source>
        <dbReference type="ARBA" id="ARBA00001936"/>
    </source>
</evidence>
<proteinExistence type="inferred from homology"/>
<evidence type="ECO:0000259" key="9">
    <source>
        <dbReference type="SMART" id="SM01011"/>
    </source>
</evidence>
<keyword evidence="10" id="KW-0031">Aminopeptidase</keyword>
<dbReference type="EC" id="3.4.11.9" evidence="4"/>
<dbReference type="Gene3D" id="3.90.230.10">
    <property type="entry name" value="Creatinase/methionine aminopeptidase superfamily"/>
    <property type="match status" value="1"/>
</dbReference>
<evidence type="ECO:0000256" key="6">
    <source>
        <dbReference type="ARBA" id="ARBA00022801"/>
    </source>
</evidence>
<dbReference type="PANTHER" id="PTHR43226">
    <property type="entry name" value="XAA-PRO AMINOPEPTIDASE 3"/>
    <property type="match status" value="1"/>
</dbReference>
<evidence type="ECO:0000313" key="10">
    <source>
        <dbReference type="EMBL" id="MBU3841627.1"/>
    </source>
</evidence>
<evidence type="ECO:0000256" key="4">
    <source>
        <dbReference type="ARBA" id="ARBA00012574"/>
    </source>
</evidence>
<dbReference type="InterPro" id="IPR036005">
    <property type="entry name" value="Creatinase/aminopeptidase-like"/>
</dbReference>
<keyword evidence="6" id="KW-0378">Hydrolase</keyword>
<dbReference type="InterPro" id="IPR007865">
    <property type="entry name" value="Aminopep_P_N"/>
</dbReference>
<dbReference type="EMBL" id="JAHLFN010000013">
    <property type="protein sequence ID" value="MBU3841627.1"/>
    <property type="molecule type" value="Genomic_DNA"/>
</dbReference>